<evidence type="ECO:0000256" key="7">
    <source>
        <dbReference type="SAM" id="Coils"/>
    </source>
</evidence>
<keyword evidence="5" id="KW-0539">Nucleus</keyword>
<evidence type="ECO:0000259" key="8">
    <source>
        <dbReference type="Pfam" id="PF05499"/>
    </source>
</evidence>
<evidence type="ECO:0000256" key="6">
    <source>
        <dbReference type="ARBA" id="ARBA00067416"/>
    </source>
</evidence>
<dbReference type="FunFam" id="1.10.10.60:FF:000087">
    <property type="entry name" value="DNA methyltransferase 1-associated protein 1"/>
    <property type="match status" value="1"/>
</dbReference>
<evidence type="ECO:0000256" key="1">
    <source>
        <dbReference type="ARBA" id="ARBA00004123"/>
    </source>
</evidence>
<dbReference type="GO" id="GO:0006338">
    <property type="term" value="P:chromatin remodeling"/>
    <property type="evidence" value="ECO:0007669"/>
    <property type="project" value="InterPro"/>
</dbReference>
<reference evidence="10 11" key="2">
    <citation type="submission" date="2018-11" db="EMBL/GenBank/DDBJ databases">
        <authorList>
            <consortium name="Pathogen Informatics"/>
        </authorList>
    </citation>
    <scope>NUCLEOTIDE SEQUENCE [LARGE SCALE GENOMIC DNA]</scope>
</reference>
<dbReference type="GO" id="GO:0000812">
    <property type="term" value="C:Swr1 complex"/>
    <property type="evidence" value="ECO:0007669"/>
    <property type="project" value="TreeGrafter"/>
</dbReference>
<dbReference type="GO" id="GO:0003714">
    <property type="term" value="F:transcription corepressor activity"/>
    <property type="evidence" value="ECO:0007669"/>
    <property type="project" value="TreeGrafter"/>
</dbReference>
<accession>A0A183IQ41</accession>
<evidence type="ECO:0000313" key="10">
    <source>
        <dbReference type="EMBL" id="VDP08168.1"/>
    </source>
</evidence>
<keyword evidence="3" id="KW-0805">Transcription regulation</keyword>
<dbReference type="EMBL" id="UZAM01009211">
    <property type="protein sequence ID" value="VDP08168.1"/>
    <property type="molecule type" value="Genomic_DNA"/>
</dbReference>
<evidence type="ECO:0000313" key="11">
    <source>
        <dbReference type="Proteomes" id="UP000270296"/>
    </source>
</evidence>
<evidence type="ECO:0000313" key="12">
    <source>
        <dbReference type="WBParaSite" id="SBAD_0000596401-mRNA-1"/>
    </source>
</evidence>
<keyword evidence="11" id="KW-1185">Reference proteome</keyword>
<keyword evidence="7" id="KW-0175">Coiled coil</keyword>
<sequence>MLSDVQHILEVPTAVSSSGLKDTKTSVELSDGKKVYGCLLQFSDTNGSFSQKIQKAPLNSRKRPEGMKRELFNLLINHKSDIPPLIPTSFAHKLGGYKNLKANLGSHQVRPWEWSPFTNPARQDNLVLHHWARVEDRGKKYLFSRFNRVLELPSYTLEEYNELLSSPDWTKSESDHLMELCRQFDIRWPVIFDRWNPELFSRVPTLNEMKERYYNICNALIKSRTPPGKESKLLCFDSDHEQRRRDQLEKLWARSKEEVEEERNLLEELKKIEARKKERERKANDLQKLISEADNPIQKQKTNGNPLVINKKRLLKVSNVVTGPADSVSHISCCLLIATYNTEPAGGLKFPDFKNPGIYLRSQKMRLPPTFGQKKAKMIEQALTVLALEHNPVATEEICEQFNKLRSDIVLLYELKCALAVCEYELETLRHQYSSITSQVRSPYSAAFTM</sequence>
<dbReference type="Pfam" id="PF05499">
    <property type="entry name" value="DMAP1"/>
    <property type="match status" value="1"/>
</dbReference>
<dbReference type="PANTHER" id="PTHR12855">
    <property type="entry name" value="DNA METHYLTRANSFERASE 1-ASSOCIATED PROTEIN 1 FAMILY MEMBER"/>
    <property type="match status" value="1"/>
</dbReference>
<keyword evidence="4" id="KW-0804">Transcription</keyword>
<dbReference type="GO" id="GO:0006281">
    <property type="term" value="P:DNA repair"/>
    <property type="evidence" value="ECO:0007669"/>
    <property type="project" value="InterPro"/>
</dbReference>
<dbReference type="GO" id="GO:0035267">
    <property type="term" value="C:NuA4 histone acetyltransferase complex"/>
    <property type="evidence" value="ECO:0007669"/>
    <property type="project" value="InterPro"/>
</dbReference>
<dbReference type="InterPro" id="IPR032563">
    <property type="entry name" value="DAMP1_SANT-like"/>
</dbReference>
<dbReference type="Gene3D" id="1.10.10.60">
    <property type="entry name" value="Homeodomain-like"/>
    <property type="match status" value="1"/>
</dbReference>
<name>A0A183IQ41_9BILA</name>
<dbReference type="OrthoDB" id="19740at2759"/>
<dbReference type="WBParaSite" id="SBAD_0000596401-mRNA-1">
    <property type="protein sequence ID" value="SBAD_0000596401-mRNA-1"/>
    <property type="gene ID" value="SBAD_0000596401"/>
</dbReference>
<keyword evidence="2" id="KW-0156">Chromatin regulator</keyword>
<evidence type="ECO:0000256" key="2">
    <source>
        <dbReference type="ARBA" id="ARBA00022853"/>
    </source>
</evidence>
<feature type="domain" description="DNA methyltransferase 1-associated 1" evidence="8">
    <location>
        <begin position="261"/>
        <end position="437"/>
    </location>
</feature>
<feature type="coiled-coil region" evidence="7">
    <location>
        <begin position="245"/>
        <end position="292"/>
    </location>
</feature>
<dbReference type="AlphaFoldDB" id="A0A183IQ41"/>
<feature type="domain" description="DAMP1 SANT/Myb-like" evidence="9">
    <location>
        <begin position="141"/>
        <end position="221"/>
    </location>
</feature>
<dbReference type="GO" id="GO:0000122">
    <property type="term" value="P:negative regulation of transcription by RNA polymerase II"/>
    <property type="evidence" value="ECO:0007669"/>
    <property type="project" value="TreeGrafter"/>
</dbReference>
<gene>
    <name evidence="10" type="ORF">SBAD_LOCUS5738</name>
</gene>
<reference evidence="12" key="1">
    <citation type="submission" date="2016-06" db="UniProtKB">
        <authorList>
            <consortium name="WormBaseParasite"/>
        </authorList>
    </citation>
    <scope>IDENTIFICATION</scope>
</reference>
<dbReference type="InterPro" id="IPR008468">
    <property type="entry name" value="DMAP1"/>
</dbReference>
<dbReference type="Proteomes" id="UP000270296">
    <property type="component" value="Unassembled WGS sequence"/>
</dbReference>
<dbReference type="InterPro" id="IPR027109">
    <property type="entry name" value="Swc4/Dmap1"/>
</dbReference>
<comment type="subcellular location">
    <subcellularLocation>
        <location evidence="1">Nucleus</location>
    </subcellularLocation>
</comment>
<organism evidence="12">
    <name type="scientific">Soboliphyme baturini</name>
    <dbReference type="NCBI Taxonomy" id="241478"/>
    <lineage>
        <taxon>Eukaryota</taxon>
        <taxon>Metazoa</taxon>
        <taxon>Ecdysozoa</taxon>
        <taxon>Nematoda</taxon>
        <taxon>Enoplea</taxon>
        <taxon>Dorylaimia</taxon>
        <taxon>Dioctophymatida</taxon>
        <taxon>Dioctophymatoidea</taxon>
        <taxon>Soboliphymatidae</taxon>
        <taxon>Soboliphyme</taxon>
    </lineage>
</organism>
<evidence type="ECO:0000256" key="5">
    <source>
        <dbReference type="ARBA" id="ARBA00023242"/>
    </source>
</evidence>
<evidence type="ECO:0000256" key="3">
    <source>
        <dbReference type="ARBA" id="ARBA00023015"/>
    </source>
</evidence>
<protein>
    <recommendedName>
        <fullName evidence="6">DNA methyltransferase 1-associated protein 1</fullName>
    </recommendedName>
</protein>
<proteinExistence type="predicted"/>
<dbReference type="PANTHER" id="PTHR12855:SF10">
    <property type="entry name" value="DNA METHYLTRANSFERASE 1-ASSOCIATED PROTEIN 1"/>
    <property type="match status" value="1"/>
</dbReference>
<dbReference type="Pfam" id="PF16282">
    <property type="entry name" value="SANT_DAMP1_like"/>
    <property type="match status" value="1"/>
</dbReference>
<evidence type="ECO:0000256" key="4">
    <source>
        <dbReference type="ARBA" id="ARBA00023163"/>
    </source>
</evidence>
<evidence type="ECO:0000259" key="9">
    <source>
        <dbReference type="Pfam" id="PF16282"/>
    </source>
</evidence>